<keyword evidence="3" id="KW-1185">Reference proteome</keyword>
<accession>A0A2K3DG54</accession>
<gene>
    <name evidence="2" type="ORF">CHLRE_08g358326v5</name>
</gene>
<dbReference type="InParanoid" id="A0A2K3DG54"/>
<evidence type="ECO:0000256" key="1">
    <source>
        <dbReference type="SAM" id="MobiDB-lite"/>
    </source>
</evidence>
<dbReference type="EMBL" id="CM008969">
    <property type="protein sequence ID" value="PNW79508.1"/>
    <property type="molecule type" value="Genomic_DNA"/>
</dbReference>
<reference evidence="2 3" key="1">
    <citation type="journal article" date="2007" name="Science">
        <title>The Chlamydomonas genome reveals the evolution of key animal and plant functions.</title>
        <authorList>
            <person name="Merchant S.S."/>
            <person name="Prochnik S.E."/>
            <person name="Vallon O."/>
            <person name="Harris E.H."/>
            <person name="Karpowicz S.J."/>
            <person name="Witman G.B."/>
            <person name="Terry A."/>
            <person name="Salamov A."/>
            <person name="Fritz-Laylin L.K."/>
            <person name="Marechal-Drouard L."/>
            <person name="Marshall W.F."/>
            <person name="Qu L.H."/>
            <person name="Nelson D.R."/>
            <person name="Sanderfoot A.A."/>
            <person name="Spalding M.H."/>
            <person name="Kapitonov V.V."/>
            <person name="Ren Q."/>
            <person name="Ferris P."/>
            <person name="Lindquist E."/>
            <person name="Shapiro H."/>
            <person name="Lucas S.M."/>
            <person name="Grimwood J."/>
            <person name="Schmutz J."/>
            <person name="Cardol P."/>
            <person name="Cerutti H."/>
            <person name="Chanfreau G."/>
            <person name="Chen C.L."/>
            <person name="Cognat V."/>
            <person name="Croft M.T."/>
            <person name="Dent R."/>
            <person name="Dutcher S."/>
            <person name="Fernandez E."/>
            <person name="Fukuzawa H."/>
            <person name="Gonzalez-Ballester D."/>
            <person name="Gonzalez-Halphen D."/>
            <person name="Hallmann A."/>
            <person name="Hanikenne M."/>
            <person name="Hippler M."/>
            <person name="Inwood W."/>
            <person name="Jabbari K."/>
            <person name="Kalanon M."/>
            <person name="Kuras R."/>
            <person name="Lefebvre P.A."/>
            <person name="Lemaire S.D."/>
            <person name="Lobanov A.V."/>
            <person name="Lohr M."/>
            <person name="Manuell A."/>
            <person name="Meier I."/>
            <person name="Mets L."/>
            <person name="Mittag M."/>
            <person name="Mittelmeier T."/>
            <person name="Moroney J.V."/>
            <person name="Moseley J."/>
            <person name="Napoli C."/>
            <person name="Nedelcu A.M."/>
            <person name="Niyogi K."/>
            <person name="Novoselov S.V."/>
            <person name="Paulsen I.T."/>
            <person name="Pazour G."/>
            <person name="Purton S."/>
            <person name="Ral J.P."/>
            <person name="Riano-Pachon D.M."/>
            <person name="Riekhof W."/>
            <person name="Rymarquis L."/>
            <person name="Schroda M."/>
            <person name="Stern D."/>
            <person name="Umen J."/>
            <person name="Willows R."/>
            <person name="Wilson N."/>
            <person name="Zimmer S.L."/>
            <person name="Allmer J."/>
            <person name="Balk J."/>
            <person name="Bisova K."/>
            <person name="Chen C.J."/>
            <person name="Elias M."/>
            <person name="Gendler K."/>
            <person name="Hauser C."/>
            <person name="Lamb M.R."/>
            <person name="Ledford H."/>
            <person name="Long J.C."/>
            <person name="Minagawa J."/>
            <person name="Page M.D."/>
            <person name="Pan J."/>
            <person name="Pootakham W."/>
            <person name="Roje S."/>
            <person name="Rose A."/>
            <person name="Stahlberg E."/>
            <person name="Terauchi A.M."/>
            <person name="Yang P."/>
            <person name="Ball S."/>
            <person name="Bowler C."/>
            <person name="Dieckmann C.L."/>
            <person name="Gladyshev V.N."/>
            <person name="Green P."/>
            <person name="Jorgensen R."/>
            <person name="Mayfield S."/>
            <person name="Mueller-Roeber B."/>
            <person name="Rajamani S."/>
            <person name="Sayre R.T."/>
            <person name="Brokstein P."/>
            <person name="Dubchak I."/>
            <person name="Goodstein D."/>
            <person name="Hornick L."/>
            <person name="Huang Y.W."/>
            <person name="Jhaveri J."/>
            <person name="Luo Y."/>
            <person name="Martinez D."/>
            <person name="Ngau W.C."/>
            <person name="Otillar B."/>
            <person name="Poliakov A."/>
            <person name="Porter A."/>
            <person name="Szajkowski L."/>
            <person name="Werner G."/>
            <person name="Zhou K."/>
            <person name="Grigoriev I.V."/>
            <person name="Rokhsar D.S."/>
            <person name="Grossman A.R."/>
        </authorList>
    </citation>
    <scope>NUCLEOTIDE SEQUENCE [LARGE SCALE GENOMIC DNA]</scope>
    <source>
        <strain evidence="3">CC-503</strain>
    </source>
</reference>
<dbReference type="RefSeq" id="XP_042921705.1">
    <property type="nucleotide sequence ID" value="XM_043064704.1"/>
</dbReference>
<name>A0A2K3DG54_CHLRE</name>
<dbReference type="KEGG" id="cre:CHLRE_08g358326v5"/>
<organism evidence="2 3">
    <name type="scientific">Chlamydomonas reinhardtii</name>
    <name type="common">Chlamydomonas smithii</name>
    <dbReference type="NCBI Taxonomy" id="3055"/>
    <lineage>
        <taxon>Eukaryota</taxon>
        <taxon>Viridiplantae</taxon>
        <taxon>Chlorophyta</taxon>
        <taxon>core chlorophytes</taxon>
        <taxon>Chlorophyceae</taxon>
        <taxon>CS clade</taxon>
        <taxon>Chlamydomonadales</taxon>
        <taxon>Chlamydomonadaceae</taxon>
        <taxon>Chlamydomonas</taxon>
    </lineage>
</organism>
<sequence length="83" mass="9004">MDNVHRHSAALSDTNSWRAAKRAGVQLKVGAQRKCECGDCPTCKARDSKSRQRAAKRAAAQQPNKKRGAPSAAASRSKKRRSS</sequence>
<dbReference type="Proteomes" id="UP000006906">
    <property type="component" value="Chromosome 8"/>
</dbReference>
<protein>
    <submittedName>
        <fullName evidence="2">Uncharacterized protein</fullName>
    </submittedName>
</protein>
<evidence type="ECO:0000313" key="3">
    <source>
        <dbReference type="Proteomes" id="UP000006906"/>
    </source>
</evidence>
<dbReference type="AlphaFoldDB" id="A0A2K3DG54"/>
<feature type="compositionally biased region" description="Low complexity" evidence="1">
    <location>
        <begin position="57"/>
        <end position="75"/>
    </location>
</feature>
<evidence type="ECO:0000313" key="2">
    <source>
        <dbReference type="EMBL" id="PNW79508.1"/>
    </source>
</evidence>
<feature type="region of interest" description="Disordered" evidence="1">
    <location>
        <begin position="42"/>
        <end position="83"/>
    </location>
</feature>
<dbReference type="Gramene" id="PNW79508">
    <property type="protein sequence ID" value="PNW79508"/>
    <property type="gene ID" value="CHLRE_08g358326v5"/>
</dbReference>
<proteinExistence type="predicted"/>
<dbReference type="GeneID" id="66054257"/>